<gene>
    <name evidence="2" type="ORF">C8E97_3166</name>
</gene>
<reference evidence="2 3" key="1">
    <citation type="submission" date="2018-10" db="EMBL/GenBank/DDBJ databases">
        <title>Sequencing the genomes of 1000 actinobacteria strains.</title>
        <authorList>
            <person name="Klenk H.-P."/>
        </authorList>
    </citation>
    <scope>NUCLEOTIDE SEQUENCE [LARGE SCALE GENOMIC DNA]</scope>
    <source>
        <strain evidence="2 3">DSM 43800</strain>
    </source>
</reference>
<dbReference type="RefSeq" id="WP_147455133.1">
    <property type="nucleotide sequence ID" value="NZ_RBXO01000001.1"/>
</dbReference>
<feature type="chain" id="PRO_5019864750" description="Secreted protein" evidence="1">
    <location>
        <begin position="30"/>
        <end position="134"/>
    </location>
</feature>
<dbReference type="EMBL" id="RBXO01000001">
    <property type="protein sequence ID" value="RKT54523.1"/>
    <property type="molecule type" value="Genomic_DNA"/>
</dbReference>
<organism evidence="2 3">
    <name type="scientific">Saccharothrix australiensis</name>
    <dbReference type="NCBI Taxonomy" id="2072"/>
    <lineage>
        <taxon>Bacteria</taxon>
        <taxon>Bacillati</taxon>
        <taxon>Actinomycetota</taxon>
        <taxon>Actinomycetes</taxon>
        <taxon>Pseudonocardiales</taxon>
        <taxon>Pseudonocardiaceae</taxon>
        <taxon>Saccharothrix</taxon>
    </lineage>
</organism>
<protein>
    <recommendedName>
        <fullName evidence="4">Secreted protein</fullName>
    </recommendedName>
</protein>
<sequence>MSPSRLARAALAVPAVVAALLVAPAGAGASTPGRDAAAVEVRYNPGDQDPAHGPNSFVITVGKCPPTYFVEYRWASKSGRVNGRCEETTADSIAPLGDTEYSLEWRLCSFRLWRYPPLPYVRCGDYRTDVVRTG</sequence>
<feature type="signal peptide" evidence="1">
    <location>
        <begin position="1"/>
        <end position="29"/>
    </location>
</feature>
<dbReference type="Proteomes" id="UP000282084">
    <property type="component" value="Unassembled WGS sequence"/>
</dbReference>
<dbReference type="OrthoDB" id="3696664at2"/>
<keyword evidence="1" id="KW-0732">Signal</keyword>
<name>A0A495W1B2_9PSEU</name>
<evidence type="ECO:0000256" key="1">
    <source>
        <dbReference type="SAM" id="SignalP"/>
    </source>
</evidence>
<dbReference type="AlphaFoldDB" id="A0A495W1B2"/>
<comment type="caution">
    <text evidence="2">The sequence shown here is derived from an EMBL/GenBank/DDBJ whole genome shotgun (WGS) entry which is preliminary data.</text>
</comment>
<keyword evidence="3" id="KW-1185">Reference proteome</keyword>
<evidence type="ECO:0000313" key="3">
    <source>
        <dbReference type="Proteomes" id="UP000282084"/>
    </source>
</evidence>
<proteinExistence type="predicted"/>
<evidence type="ECO:0008006" key="4">
    <source>
        <dbReference type="Google" id="ProtNLM"/>
    </source>
</evidence>
<accession>A0A495W1B2</accession>
<evidence type="ECO:0000313" key="2">
    <source>
        <dbReference type="EMBL" id="RKT54523.1"/>
    </source>
</evidence>